<dbReference type="GeneID" id="9615013"/>
<evidence type="ECO:0008006" key="8">
    <source>
        <dbReference type="Google" id="ProtNLM"/>
    </source>
</evidence>
<evidence type="ECO:0000256" key="5">
    <source>
        <dbReference type="SAM" id="MobiDB-lite"/>
    </source>
</evidence>
<dbReference type="KEGG" id="vcn:VOLCADRAFT_96865"/>
<evidence type="ECO:0000313" key="7">
    <source>
        <dbReference type="Proteomes" id="UP000001058"/>
    </source>
</evidence>
<gene>
    <name evidence="6" type="ORF">VOLCADRAFT_96865</name>
</gene>
<evidence type="ECO:0000256" key="2">
    <source>
        <dbReference type="ARBA" id="ARBA00010617"/>
    </source>
</evidence>
<keyword evidence="3 4" id="KW-0349">Heme</keyword>
<dbReference type="EMBL" id="GL378377">
    <property type="protein sequence ID" value="EFJ42950.1"/>
    <property type="molecule type" value="Genomic_DNA"/>
</dbReference>
<proteinExistence type="inferred from homology"/>
<feature type="binding site" description="axial binding residue" evidence="3">
    <location>
        <position position="559"/>
    </location>
    <ligand>
        <name>heme</name>
        <dbReference type="ChEBI" id="CHEBI:30413"/>
    </ligand>
    <ligandPart>
        <name>Fe</name>
        <dbReference type="ChEBI" id="CHEBI:18248"/>
    </ligandPart>
</feature>
<feature type="compositionally biased region" description="Gly residues" evidence="5">
    <location>
        <begin position="521"/>
        <end position="539"/>
    </location>
</feature>
<dbReference type="InParanoid" id="D8UBI0"/>
<protein>
    <recommendedName>
        <fullName evidence="8">Cytochrome P450</fullName>
    </recommendedName>
</protein>
<dbReference type="Gene3D" id="1.10.630.10">
    <property type="entry name" value="Cytochrome P450"/>
    <property type="match status" value="2"/>
</dbReference>
<comment type="similarity">
    <text evidence="2 4">Belongs to the cytochrome P450 family.</text>
</comment>
<dbReference type="GO" id="GO:0016705">
    <property type="term" value="F:oxidoreductase activity, acting on paired donors, with incorporation or reduction of molecular oxygen"/>
    <property type="evidence" value="ECO:0007669"/>
    <property type="project" value="InterPro"/>
</dbReference>
<dbReference type="Pfam" id="PF00067">
    <property type="entry name" value="p450"/>
    <property type="match status" value="2"/>
</dbReference>
<keyword evidence="4" id="KW-0560">Oxidoreductase</keyword>
<dbReference type="PRINTS" id="PR00385">
    <property type="entry name" value="P450"/>
</dbReference>
<comment type="cofactor">
    <cofactor evidence="1 3">
        <name>heme</name>
        <dbReference type="ChEBI" id="CHEBI:30413"/>
    </cofactor>
</comment>
<keyword evidence="3 4" id="KW-0408">Iron</keyword>
<dbReference type="InterPro" id="IPR036396">
    <property type="entry name" value="Cyt_P450_sf"/>
</dbReference>
<dbReference type="InterPro" id="IPR017972">
    <property type="entry name" value="Cyt_P450_CS"/>
</dbReference>
<reference evidence="6 7" key="1">
    <citation type="journal article" date="2010" name="Science">
        <title>Genomic analysis of organismal complexity in the multicellular green alga Volvox carteri.</title>
        <authorList>
            <person name="Prochnik S.E."/>
            <person name="Umen J."/>
            <person name="Nedelcu A.M."/>
            <person name="Hallmann A."/>
            <person name="Miller S.M."/>
            <person name="Nishii I."/>
            <person name="Ferris P."/>
            <person name="Kuo A."/>
            <person name="Mitros T."/>
            <person name="Fritz-Laylin L.K."/>
            <person name="Hellsten U."/>
            <person name="Chapman J."/>
            <person name="Simakov O."/>
            <person name="Rensing S.A."/>
            <person name="Terry A."/>
            <person name="Pangilinan J."/>
            <person name="Kapitonov V."/>
            <person name="Jurka J."/>
            <person name="Salamov A."/>
            <person name="Shapiro H."/>
            <person name="Schmutz J."/>
            <person name="Grimwood J."/>
            <person name="Lindquist E."/>
            <person name="Lucas S."/>
            <person name="Grigoriev I.V."/>
            <person name="Schmitt R."/>
            <person name="Kirk D."/>
            <person name="Rokhsar D.S."/>
        </authorList>
    </citation>
    <scope>NUCLEOTIDE SEQUENCE [LARGE SCALE GENOMIC DNA]</scope>
    <source>
        <strain evidence="7">f. Nagariensis / Eve</strain>
    </source>
</reference>
<name>D8UBI0_VOLCA</name>
<dbReference type="SUPFAM" id="SSF48264">
    <property type="entry name" value="Cytochrome P450"/>
    <property type="match status" value="1"/>
</dbReference>
<dbReference type="PRINTS" id="PR00463">
    <property type="entry name" value="EP450I"/>
</dbReference>
<evidence type="ECO:0000256" key="4">
    <source>
        <dbReference type="RuleBase" id="RU000461"/>
    </source>
</evidence>
<dbReference type="InterPro" id="IPR001128">
    <property type="entry name" value="Cyt_P450"/>
</dbReference>
<evidence type="ECO:0000256" key="1">
    <source>
        <dbReference type="ARBA" id="ARBA00001971"/>
    </source>
</evidence>
<dbReference type="GO" id="GO:0004497">
    <property type="term" value="F:monooxygenase activity"/>
    <property type="evidence" value="ECO:0007669"/>
    <property type="project" value="UniProtKB-KW"/>
</dbReference>
<dbReference type="OrthoDB" id="6764281at2759"/>
<dbReference type="Proteomes" id="UP000001058">
    <property type="component" value="Unassembled WGS sequence"/>
</dbReference>
<feature type="region of interest" description="Disordered" evidence="5">
    <location>
        <begin position="452"/>
        <end position="539"/>
    </location>
</feature>
<dbReference type="RefSeq" id="XP_002955990.1">
    <property type="nucleotide sequence ID" value="XM_002955944.1"/>
</dbReference>
<dbReference type="PROSITE" id="PS00086">
    <property type="entry name" value="CYTOCHROME_P450"/>
    <property type="match status" value="1"/>
</dbReference>
<dbReference type="CDD" id="cd00302">
    <property type="entry name" value="cytochrome_P450"/>
    <property type="match status" value="1"/>
</dbReference>
<dbReference type="InterPro" id="IPR002401">
    <property type="entry name" value="Cyt_P450_E_grp-I"/>
</dbReference>
<dbReference type="STRING" id="3068.D8UBI0"/>
<organism evidence="7">
    <name type="scientific">Volvox carteri f. nagariensis</name>
    <dbReference type="NCBI Taxonomy" id="3068"/>
    <lineage>
        <taxon>Eukaryota</taxon>
        <taxon>Viridiplantae</taxon>
        <taxon>Chlorophyta</taxon>
        <taxon>core chlorophytes</taxon>
        <taxon>Chlorophyceae</taxon>
        <taxon>CS clade</taxon>
        <taxon>Chlamydomonadales</taxon>
        <taxon>Volvocaceae</taxon>
        <taxon>Volvox</taxon>
    </lineage>
</organism>
<keyword evidence="7" id="KW-1185">Reference proteome</keyword>
<dbReference type="GO" id="GO:0020037">
    <property type="term" value="F:heme binding"/>
    <property type="evidence" value="ECO:0007669"/>
    <property type="project" value="InterPro"/>
</dbReference>
<evidence type="ECO:0000313" key="6">
    <source>
        <dbReference type="EMBL" id="EFJ42950.1"/>
    </source>
</evidence>
<sequence length="622" mass="68162">MYGRKPKYDLDLIPGPWTHALPFIGNLLQFLRPDFHRVCLRWADKYGGIVRIKFLWHDGLLVTDPPALAAICGRGEGAVDKAANIYSPINQMCTPHAYPNLLTSLADDRWRAVRKAIALSFAFGNIRKKFPLIRDRTGELLEWLRGVGPLESVDVDQAALRVTLDVIGLSAFGHDYGCTRLQQVPYNHLLRVLPRAFTEVMRRIANPFRSFAPGLVKNGKKGLTSFKDFQRHMQELLGEIKARGPPARGDADIGAQLYRVLEAARVEAEEKQQQNGKSGRRWWWRKPKPAITDERILSEIGILFVEGFETTGHTISWTLFNIATTPGTQEAVAEELSSLGLLVRPKSEGGRSAARQLELDDLKRLRYLTACVKESMRMYPVVSIMGRTTDKPTRVGPYVVPSGTPVATALFAIHNTIHNWRDPMTFKPERWLDVPLESYVLDMRAKEGIPMSDGPASPMAGEHAVAAKNQHQASSAAAPAGPLESNGNSAAAAAANGTGTTTRMRTTPSGSSGSDEYDDVNGGGGGGVDADGDLLGGGGGAGRRTGISFMPFSEGPRSCVGQSLAKLEVMTVLAMLLANFRIELSDEMGGREGVRQRESTHLTLQTRGTRGIRMHLHPRDQE</sequence>
<dbReference type="PANTHER" id="PTHR24305">
    <property type="entry name" value="CYTOCHROME P450"/>
    <property type="match status" value="1"/>
</dbReference>
<keyword evidence="4" id="KW-0503">Monooxygenase</keyword>
<dbReference type="eggNOG" id="KOG0157">
    <property type="taxonomic scope" value="Eukaryota"/>
</dbReference>
<dbReference type="PANTHER" id="PTHR24305:SF166">
    <property type="entry name" value="CYTOCHROME P450 12A4, MITOCHONDRIAL-RELATED"/>
    <property type="match status" value="1"/>
</dbReference>
<keyword evidence="3 4" id="KW-0479">Metal-binding</keyword>
<evidence type="ECO:0000256" key="3">
    <source>
        <dbReference type="PIRSR" id="PIRSR602401-1"/>
    </source>
</evidence>
<feature type="compositionally biased region" description="Low complexity" evidence="5">
    <location>
        <begin position="485"/>
        <end position="514"/>
    </location>
</feature>
<accession>D8UBI0</accession>
<dbReference type="InterPro" id="IPR050121">
    <property type="entry name" value="Cytochrome_P450_monoxygenase"/>
</dbReference>
<dbReference type="GO" id="GO:0005506">
    <property type="term" value="F:iron ion binding"/>
    <property type="evidence" value="ECO:0007669"/>
    <property type="project" value="InterPro"/>
</dbReference>
<dbReference type="AlphaFoldDB" id="D8UBI0"/>